<dbReference type="EMBL" id="MU151543">
    <property type="protein sequence ID" value="KAF9442936.1"/>
    <property type="molecule type" value="Genomic_DNA"/>
</dbReference>
<reference evidence="1" key="1">
    <citation type="submission" date="2020-11" db="EMBL/GenBank/DDBJ databases">
        <authorList>
            <consortium name="DOE Joint Genome Institute"/>
            <person name="Ahrendt S."/>
            <person name="Riley R."/>
            <person name="Andreopoulos W."/>
            <person name="Labutti K."/>
            <person name="Pangilinan J."/>
            <person name="Ruiz-Duenas F.J."/>
            <person name="Barrasa J.M."/>
            <person name="Sanchez-Garcia M."/>
            <person name="Camarero S."/>
            <person name="Miyauchi S."/>
            <person name="Serrano A."/>
            <person name="Linde D."/>
            <person name="Babiker R."/>
            <person name="Drula E."/>
            <person name="Ayuso-Fernandez I."/>
            <person name="Pacheco R."/>
            <person name="Padilla G."/>
            <person name="Ferreira P."/>
            <person name="Barriuso J."/>
            <person name="Kellner H."/>
            <person name="Castanera R."/>
            <person name="Alfaro M."/>
            <person name="Ramirez L."/>
            <person name="Pisabarro A.G."/>
            <person name="Kuo A."/>
            <person name="Tritt A."/>
            <person name="Lipzen A."/>
            <person name="He G."/>
            <person name="Yan M."/>
            <person name="Ng V."/>
            <person name="Cullen D."/>
            <person name="Martin F."/>
            <person name="Rosso M.-N."/>
            <person name="Henrissat B."/>
            <person name="Hibbett D."/>
            <person name="Martinez A.T."/>
            <person name="Grigoriev I.V."/>
        </authorList>
    </citation>
    <scope>NUCLEOTIDE SEQUENCE</scope>
    <source>
        <strain evidence="1">MF-IS2</strain>
    </source>
</reference>
<evidence type="ECO:0000313" key="2">
    <source>
        <dbReference type="Proteomes" id="UP000807342"/>
    </source>
</evidence>
<name>A0A9P5X4Z4_9AGAR</name>
<evidence type="ECO:0000313" key="1">
    <source>
        <dbReference type="EMBL" id="KAF9442936.1"/>
    </source>
</evidence>
<dbReference type="Proteomes" id="UP000807342">
    <property type="component" value="Unassembled WGS sequence"/>
</dbReference>
<gene>
    <name evidence="1" type="ORF">P691DRAFT_779151</name>
</gene>
<dbReference type="OrthoDB" id="3039677at2759"/>
<sequence>MEEIVVCHLARYANDNELSPCLSSLLFKLCMDCSLLDDLKWKEWEWQKALATEENQVDPGVYAMPPFATMEPWAIVSYIIILCLYLMSGVSQDHCSFYLMALTLQHNLPSEATPQNHALSFKTSEIPTTIDTLVSHLKIEPKAKPYMCCQHCFCLYDSDKPIPNVCTFEDDKGEGECREQLRKKKSHMPLHEYVMHDLKDWLARLYTQPGMEELLDHHTHVQPPSDGIMSNIWDAPIVREFCGPDGRPFFGDKGTEGCLIFSINMDGITNPMLT</sequence>
<protein>
    <submittedName>
        <fullName evidence="1">Uncharacterized protein</fullName>
    </submittedName>
</protein>
<keyword evidence="2" id="KW-1185">Reference proteome</keyword>
<organism evidence="1 2">
    <name type="scientific">Macrolepiota fuliginosa MF-IS2</name>
    <dbReference type="NCBI Taxonomy" id="1400762"/>
    <lineage>
        <taxon>Eukaryota</taxon>
        <taxon>Fungi</taxon>
        <taxon>Dikarya</taxon>
        <taxon>Basidiomycota</taxon>
        <taxon>Agaricomycotina</taxon>
        <taxon>Agaricomycetes</taxon>
        <taxon>Agaricomycetidae</taxon>
        <taxon>Agaricales</taxon>
        <taxon>Agaricineae</taxon>
        <taxon>Agaricaceae</taxon>
        <taxon>Macrolepiota</taxon>
    </lineage>
</organism>
<dbReference type="AlphaFoldDB" id="A0A9P5X4Z4"/>
<proteinExistence type="predicted"/>
<accession>A0A9P5X4Z4</accession>
<comment type="caution">
    <text evidence="1">The sequence shown here is derived from an EMBL/GenBank/DDBJ whole genome shotgun (WGS) entry which is preliminary data.</text>
</comment>